<keyword evidence="1" id="KW-0472">Membrane</keyword>
<dbReference type="Pfam" id="PF07584">
    <property type="entry name" value="BatA"/>
    <property type="match status" value="1"/>
</dbReference>
<keyword evidence="4" id="KW-1185">Reference proteome</keyword>
<dbReference type="InterPro" id="IPR036465">
    <property type="entry name" value="vWFA_dom_sf"/>
</dbReference>
<dbReference type="HOGENOM" id="CLU_024570_0_1_6"/>
<dbReference type="PANTHER" id="PTHR22550">
    <property type="entry name" value="SPORE GERMINATION PROTEIN"/>
    <property type="match status" value="1"/>
</dbReference>
<evidence type="ECO:0000313" key="3">
    <source>
        <dbReference type="EMBL" id="CCK75764.1"/>
    </source>
</evidence>
<dbReference type="KEGG" id="oai:OLEAN_C15880"/>
<dbReference type="STRING" id="698738.OLEAN_C15880"/>
<dbReference type="Pfam" id="PF00092">
    <property type="entry name" value="VWA"/>
    <property type="match status" value="1"/>
</dbReference>
<reference evidence="3 4" key="1">
    <citation type="journal article" date="2013" name="Nat. Commun.">
        <title>Genome sequence and functional genomic analysis of the oil-degrading bacterium Oleispira antarctica.</title>
        <authorList>
            <person name="Kube M."/>
            <person name="Chernikova T.N."/>
            <person name="Al-Ramahi Y."/>
            <person name="Beloqui A."/>
            <person name="Lopez-Cortez N."/>
            <person name="Guazzaroni M.E."/>
            <person name="Heipieper H.J."/>
            <person name="Klages S."/>
            <person name="Kotsyurbenko O.R."/>
            <person name="Langer I."/>
            <person name="Nechitaylo T.Y."/>
            <person name="Lunsdorf H."/>
            <person name="Fernandez M."/>
            <person name="Juarez S."/>
            <person name="Ciordia S."/>
            <person name="Singer A."/>
            <person name="Kagan O."/>
            <person name="Egorova O."/>
            <person name="Petit P.A."/>
            <person name="Stogios P."/>
            <person name="Kim Y."/>
            <person name="Tchigvintsev A."/>
            <person name="Flick R."/>
            <person name="Denaro R."/>
            <person name="Genovese M."/>
            <person name="Albar J.P."/>
            <person name="Reva O.N."/>
            <person name="Martinez-Gomariz M."/>
            <person name="Tran H."/>
            <person name="Ferrer M."/>
            <person name="Savchenko A."/>
            <person name="Yakunin A.F."/>
            <person name="Yakimov M.M."/>
            <person name="Golyshina O.V."/>
            <person name="Reinhardt R."/>
            <person name="Golyshin P.N."/>
        </authorList>
    </citation>
    <scope>NUCLEOTIDE SEQUENCE [LARGE SCALE GENOMIC DNA]</scope>
</reference>
<proteinExistence type="predicted"/>
<dbReference type="SUPFAM" id="SSF53300">
    <property type="entry name" value="vWA-like"/>
    <property type="match status" value="1"/>
</dbReference>
<dbReference type="Proteomes" id="UP000032749">
    <property type="component" value="Chromosome"/>
</dbReference>
<feature type="domain" description="VWFA" evidence="2">
    <location>
        <begin position="91"/>
        <end position="285"/>
    </location>
</feature>
<dbReference type="OrthoDB" id="6206554at2"/>
<keyword evidence="1" id="KW-1133">Transmembrane helix</keyword>
<organism evidence="3 4">
    <name type="scientific">Oleispira antarctica RB-8</name>
    <dbReference type="NCBI Taxonomy" id="698738"/>
    <lineage>
        <taxon>Bacteria</taxon>
        <taxon>Pseudomonadati</taxon>
        <taxon>Pseudomonadota</taxon>
        <taxon>Gammaproteobacteria</taxon>
        <taxon>Oceanospirillales</taxon>
        <taxon>Oceanospirillaceae</taxon>
        <taxon>Oleispira</taxon>
    </lineage>
</organism>
<evidence type="ECO:0000259" key="2">
    <source>
        <dbReference type="PROSITE" id="PS50234"/>
    </source>
</evidence>
<dbReference type="InterPro" id="IPR050768">
    <property type="entry name" value="UPF0353/GerABKA_families"/>
</dbReference>
<protein>
    <recommendedName>
        <fullName evidence="2">VWFA domain-containing protein</fullName>
    </recommendedName>
</protein>
<dbReference type="CDD" id="cd01467">
    <property type="entry name" value="vWA_BatA_type"/>
    <property type="match status" value="1"/>
</dbReference>
<gene>
    <name evidence="3" type="ORF">OLEAN_C15880</name>
</gene>
<sequence length="355" mass="39964">MIDWHWPWAFFLLPLPLIVFWLLPKVKRQEAALKVPSLSLWQTSTHSTQRHTQQTWPSLILPLLLWVALLTALARPHILGDIVEMPTSGRDLILAIDISGSMAIEDMKWKDRPVNRLFTVKKVLNDFVSQRQGDRLGLILFGSQAYLQAPLTFDWQTVQTLMNEAQIGLAGKKTAIGDAVGLTIKRLQSHPEQSRVVILLTDGANTAGEVEPLKAAELAQQSNVKIYTIGLGADAMEVSSFFGTRQVNPSRDLDETTLQKMADITGGHYFRARDSKELEKIYDMIDQLEPTEKDPEIFRPQINVYYWPLAIALLISFILSLQSLGLFRYLAFMIKSNVMPKPAASRSTSTQKGPQ</sequence>
<feature type="transmembrane region" description="Helical" evidence="1">
    <location>
        <begin position="6"/>
        <end position="24"/>
    </location>
</feature>
<dbReference type="EMBL" id="FO203512">
    <property type="protein sequence ID" value="CCK75764.1"/>
    <property type="molecule type" value="Genomic_DNA"/>
</dbReference>
<evidence type="ECO:0000256" key="1">
    <source>
        <dbReference type="SAM" id="Phobius"/>
    </source>
</evidence>
<evidence type="ECO:0000313" key="4">
    <source>
        <dbReference type="Proteomes" id="UP000032749"/>
    </source>
</evidence>
<dbReference type="SMART" id="SM00327">
    <property type="entry name" value="VWA"/>
    <property type="match status" value="1"/>
</dbReference>
<dbReference type="InterPro" id="IPR033881">
    <property type="entry name" value="vWA_BatA_type"/>
</dbReference>
<dbReference type="PATRIC" id="fig|698738.3.peg.1643"/>
<dbReference type="AlphaFoldDB" id="R4YTF5"/>
<name>R4YTF5_OLEAN</name>
<keyword evidence="1" id="KW-0812">Transmembrane</keyword>
<dbReference type="InterPro" id="IPR002035">
    <property type="entry name" value="VWF_A"/>
</dbReference>
<dbReference type="Gene3D" id="3.40.50.410">
    <property type="entry name" value="von Willebrand factor, type A domain"/>
    <property type="match status" value="1"/>
</dbReference>
<feature type="transmembrane region" description="Helical" evidence="1">
    <location>
        <begin position="59"/>
        <end position="78"/>
    </location>
</feature>
<dbReference type="InterPro" id="IPR024163">
    <property type="entry name" value="Aerotolerance_reg_N"/>
</dbReference>
<feature type="transmembrane region" description="Helical" evidence="1">
    <location>
        <begin position="305"/>
        <end position="331"/>
    </location>
</feature>
<accession>R4YTF5</accession>
<dbReference type="PANTHER" id="PTHR22550:SF18">
    <property type="entry name" value="VWFA DOMAIN-CONTAINING PROTEIN"/>
    <property type="match status" value="1"/>
</dbReference>
<dbReference type="PROSITE" id="PS50234">
    <property type="entry name" value="VWFA"/>
    <property type="match status" value="1"/>
</dbReference>